<gene>
    <name evidence="2" type="ORF">HNR10_005668</name>
</gene>
<dbReference type="RefSeq" id="WP_179828819.1">
    <property type="nucleotide sequence ID" value="NZ_JACCFS010000001.1"/>
</dbReference>
<feature type="region of interest" description="Disordered" evidence="1">
    <location>
        <begin position="1"/>
        <end position="26"/>
    </location>
</feature>
<sequence>MTQHSVADDVTTPRSPSLPPLQFHKPGEDLAAAMACERCKEQGISIPPGWGQKKAVRASQEEADQDTAPKKRRTPPFTFLQWQLLHRIWDKVTADGAGDDPDSRLLALTCALRGAIRGYANLTAQDFRILRLEDPHDSVRRLVEPGWLQTTPEEAVEAQAMAPAQCGLPTIQGNPWGVGQGIRSGASGWVSRTLSHKKMRKKPNGMRMTAVYVAAHATPEGDIRVPADKVVSAVRISGTDELMSLLVRWEELGWIEDFRMTDGDVIARLTELTRPLAHVPVPPPTPPMTAPATTPQDVPVLERARALVEGRESEVADWVGAFRDEHGHGPSWGMLSEHFGWPPRAAPDHEVTQEALRMLEEGGWLTGFGVPFGLRRGSAKA</sequence>
<accession>A0A7Z0JD87</accession>
<dbReference type="Proteomes" id="UP000572051">
    <property type="component" value="Unassembled WGS sequence"/>
</dbReference>
<dbReference type="AlphaFoldDB" id="A0A7Z0JD87"/>
<evidence type="ECO:0000256" key="1">
    <source>
        <dbReference type="SAM" id="MobiDB-lite"/>
    </source>
</evidence>
<evidence type="ECO:0000313" key="2">
    <source>
        <dbReference type="EMBL" id="NYJ37787.1"/>
    </source>
</evidence>
<dbReference type="EMBL" id="JACCFS010000001">
    <property type="protein sequence ID" value="NYJ37787.1"/>
    <property type="molecule type" value="Genomic_DNA"/>
</dbReference>
<evidence type="ECO:0000313" key="3">
    <source>
        <dbReference type="Proteomes" id="UP000572051"/>
    </source>
</evidence>
<comment type="caution">
    <text evidence="2">The sequence shown here is derived from an EMBL/GenBank/DDBJ whole genome shotgun (WGS) entry which is preliminary data.</text>
</comment>
<organism evidence="2 3">
    <name type="scientific">Nocardiopsis aegyptia</name>
    <dbReference type="NCBI Taxonomy" id="220378"/>
    <lineage>
        <taxon>Bacteria</taxon>
        <taxon>Bacillati</taxon>
        <taxon>Actinomycetota</taxon>
        <taxon>Actinomycetes</taxon>
        <taxon>Streptosporangiales</taxon>
        <taxon>Nocardiopsidaceae</taxon>
        <taxon>Nocardiopsis</taxon>
    </lineage>
</organism>
<reference evidence="2 3" key="1">
    <citation type="submission" date="2020-07" db="EMBL/GenBank/DDBJ databases">
        <title>Sequencing the genomes of 1000 actinobacteria strains.</title>
        <authorList>
            <person name="Klenk H.-P."/>
        </authorList>
    </citation>
    <scope>NUCLEOTIDE SEQUENCE [LARGE SCALE GENOMIC DNA]</scope>
    <source>
        <strain evidence="2 3">DSM 44442</strain>
    </source>
</reference>
<protein>
    <submittedName>
        <fullName evidence="2">Uncharacterized protein</fullName>
    </submittedName>
</protein>
<feature type="region of interest" description="Disordered" evidence="1">
    <location>
        <begin position="43"/>
        <end position="73"/>
    </location>
</feature>
<proteinExistence type="predicted"/>
<keyword evidence="3" id="KW-1185">Reference proteome</keyword>
<name>A0A7Z0JD87_9ACTN</name>